<evidence type="ECO:0000313" key="4">
    <source>
        <dbReference type="EMBL" id="CAK0855665.1"/>
    </source>
</evidence>
<proteinExistence type="predicted"/>
<dbReference type="InterPro" id="IPR036291">
    <property type="entry name" value="NAD(P)-bd_dom_sf"/>
</dbReference>
<sequence length="740" mass="76623">MEVTPEKAGTADVGIVGIGVMGSNLALNMLDRGFKVAVWNLETEVAERFLAMHVPKYGADRVLAGATYEDFAQLLCKPRKALILVTAGKATDAVIENLTRVFEDGDVIVDTGNAHFKERHRRGAEAALRRLCTAAGWLQAEGHDLRAALALQAAAEGALTALAGDAEDQQQPENLELLLAAVWPTASQCLALAGGAGVAAAGTAAAVREGLIAVAELLPLAGEGLESSGVGGASALSEELLQEVACGLDLLLVELYVGLCRVRDALARSSEAQAVVQKMLKDQRTLEGVALWMATIFVRIVGPQQLSGQLLWEWVGHDAPSVFALTMGVLSLDAPSEVQFSSEVNCLLPADLPTIQHAICRALFELTLPDVAFFSLPPPCSDDEDREWTIAELNRALALHREALATALAACGMVPLVVAWLRRLPEAAAAFLAALLRQPAGAPAPGGAPAALLEESQALAEQLRQSSGELWPALAAGCPASAGPTSSIFFEDCATLAFVAPPAADVAVYIIQRLIPRAGPSSLAAMVALAANASVPPGVGSLSAALEGAPSETVCQVRRRLGSLGAPLRADGLAPWIPLLHAPARDAAAGDPAGDPAGDSAGEAGEASEASAEAVGRPGEAGGAVLRMLPPARAPGASAGSLRGLLGGVPAEVACALDGRLLLDPVRTPYGHVFERPVLERALAEAEGRCPLTGRPLELAQCTRAPEVRQHALHGPPTPATTTPRMRPRRASASRATRQT</sequence>
<gene>
    <name evidence="4" type="ORF">PCOR1329_LOCUS46309</name>
</gene>
<keyword evidence="5" id="KW-1185">Reference proteome</keyword>
<organism evidence="4 5">
    <name type="scientific">Prorocentrum cordatum</name>
    <dbReference type="NCBI Taxonomy" id="2364126"/>
    <lineage>
        <taxon>Eukaryota</taxon>
        <taxon>Sar</taxon>
        <taxon>Alveolata</taxon>
        <taxon>Dinophyceae</taxon>
        <taxon>Prorocentrales</taxon>
        <taxon>Prorocentraceae</taxon>
        <taxon>Prorocentrum</taxon>
    </lineage>
</organism>
<name>A0ABN9U9B9_9DINO</name>
<dbReference type="PANTHER" id="PTHR11811">
    <property type="entry name" value="6-PHOSPHOGLUCONATE DEHYDROGENASE"/>
    <property type="match status" value="1"/>
</dbReference>
<feature type="compositionally biased region" description="Low complexity" evidence="1">
    <location>
        <begin position="587"/>
        <end position="614"/>
    </location>
</feature>
<evidence type="ECO:0000259" key="3">
    <source>
        <dbReference type="Pfam" id="PF04564"/>
    </source>
</evidence>
<dbReference type="Gene3D" id="3.30.40.10">
    <property type="entry name" value="Zinc/RING finger domain, C3HC4 (zinc finger)"/>
    <property type="match status" value="1"/>
</dbReference>
<accession>A0ABN9U9B9</accession>
<evidence type="ECO:0000259" key="2">
    <source>
        <dbReference type="Pfam" id="PF03446"/>
    </source>
</evidence>
<dbReference type="Gene3D" id="3.40.50.720">
    <property type="entry name" value="NAD(P)-binding Rossmann-like Domain"/>
    <property type="match status" value="1"/>
</dbReference>
<dbReference type="EMBL" id="CAUYUJ010015571">
    <property type="protein sequence ID" value="CAK0855665.1"/>
    <property type="molecule type" value="Genomic_DNA"/>
</dbReference>
<protein>
    <recommendedName>
        <fullName evidence="6">Phosphogluconate dehydrogenase (NADP(+)-dependent, decarboxylating)</fullName>
    </recommendedName>
</protein>
<feature type="domain" description="U-box" evidence="3">
    <location>
        <begin position="649"/>
        <end position="710"/>
    </location>
</feature>
<evidence type="ECO:0000256" key="1">
    <source>
        <dbReference type="SAM" id="MobiDB-lite"/>
    </source>
</evidence>
<dbReference type="SUPFAM" id="SSF51735">
    <property type="entry name" value="NAD(P)-binding Rossmann-fold domains"/>
    <property type="match status" value="1"/>
</dbReference>
<dbReference type="InterPro" id="IPR006115">
    <property type="entry name" value="6PGDH_NADP-bd"/>
</dbReference>
<dbReference type="Proteomes" id="UP001189429">
    <property type="component" value="Unassembled WGS sequence"/>
</dbReference>
<feature type="region of interest" description="Disordered" evidence="1">
    <location>
        <begin position="708"/>
        <end position="740"/>
    </location>
</feature>
<evidence type="ECO:0008006" key="6">
    <source>
        <dbReference type="Google" id="ProtNLM"/>
    </source>
</evidence>
<dbReference type="Pfam" id="PF04564">
    <property type="entry name" value="U-box"/>
    <property type="match status" value="1"/>
</dbReference>
<dbReference type="InterPro" id="IPR003613">
    <property type="entry name" value="Ubox_domain"/>
</dbReference>
<feature type="region of interest" description="Disordered" evidence="1">
    <location>
        <begin position="587"/>
        <end position="618"/>
    </location>
</feature>
<dbReference type="Pfam" id="PF03446">
    <property type="entry name" value="NAD_binding_2"/>
    <property type="match status" value="1"/>
</dbReference>
<dbReference type="InterPro" id="IPR013083">
    <property type="entry name" value="Znf_RING/FYVE/PHD"/>
</dbReference>
<evidence type="ECO:0000313" key="5">
    <source>
        <dbReference type="Proteomes" id="UP001189429"/>
    </source>
</evidence>
<reference evidence="4" key="1">
    <citation type="submission" date="2023-10" db="EMBL/GenBank/DDBJ databases">
        <authorList>
            <person name="Chen Y."/>
            <person name="Shah S."/>
            <person name="Dougan E. K."/>
            <person name="Thang M."/>
            <person name="Chan C."/>
        </authorList>
    </citation>
    <scope>NUCLEOTIDE SEQUENCE [LARGE SCALE GENOMIC DNA]</scope>
</reference>
<dbReference type="InterPro" id="IPR006183">
    <property type="entry name" value="Pgluconate_DH"/>
</dbReference>
<comment type="caution">
    <text evidence="4">The sequence shown here is derived from an EMBL/GenBank/DDBJ whole genome shotgun (WGS) entry which is preliminary data.</text>
</comment>
<dbReference type="PRINTS" id="PR00076">
    <property type="entry name" value="6PGDHDRGNASE"/>
</dbReference>
<dbReference type="SUPFAM" id="SSF57850">
    <property type="entry name" value="RING/U-box"/>
    <property type="match status" value="1"/>
</dbReference>
<feature type="domain" description="6-phosphogluconate dehydrogenase NADP-binding" evidence="2">
    <location>
        <begin position="12"/>
        <end position="129"/>
    </location>
</feature>